<dbReference type="InterPro" id="IPR052099">
    <property type="entry name" value="Regulatory_TF_Diverse"/>
</dbReference>
<dbReference type="PANTHER" id="PTHR47336:SF2">
    <property type="entry name" value="TRANSCRIPTION FACTOR HMS1-RELATED"/>
    <property type="match status" value="1"/>
</dbReference>
<evidence type="ECO:0000313" key="5">
    <source>
        <dbReference type="Proteomes" id="UP000799324"/>
    </source>
</evidence>
<feature type="region of interest" description="Disordered" evidence="2">
    <location>
        <begin position="30"/>
        <end position="59"/>
    </location>
</feature>
<feature type="compositionally biased region" description="Low complexity" evidence="2">
    <location>
        <begin position="226"/>
        <end position="237"/>
    </location>
</feature>
<reference evidence="4" key="1">
    <citation type="journal article" date="2020" name="Stud. Mycol.">
        <title>101 Dothideomycetes genomes: a test case for predicting lifestyles and emergence of pathogens.</title>
        <authorList>
            <person name="Haridas S."/>
            <person name="Albert R."/>
            <person name="Binder M."/>
            <person name="Bloem J."/>
            <person name="Labutti K."/>
            <person name="Salamov A."/>
            <person name="Andreopoulos B."/>
            <person name="Baker S."/>
            <person name="Barry K."/>
            <person name="Bills G."/>
            <person name="Bluhm B."/>
            <person name="Cannon C."/>
            <person name="Castanera R."/>
            <person name="Culley D."/>
            <person name="Daum C."/>
            <person name="Ezra D."/>
            <person name="Gonzalez J."/>
            <person name="Henrissat B."/>
            <person name="Kuo A."/>
            <person name="Liang C."/>
            <person name="Lipzen A."/>
            <person name="Lutzoni F."/>
            <person name="Magnuson J."/>
            <person name="Mondo S."/>
            <person name="Nolan M."/>
            <person name="Ohm R."/>
            <person name="Pangilinan J."/>
            <person name="Park H.-J."/>
            <person name="Ramirez L."/>
            <person name="Alfaro M."/>
            <person name="Sun H."/>
            <person name="Tritt A."/>
            <person name="Yoshinaga Y."/>
            <person name="Zwiers L.-H."/>
            <person name="Turgeon B."/>
            <person name="Goodwin S."/>
            <person name="Spatafora J."/>
            <person name="Crous P."/>
            <person name="Grigoriev I."/>
        </authorList>
    </citation>
    <scope>NUCLEOTIDE SEQUENCE</scope>
    <source>
        <strain evidence="4">CBS 122681</strain>
    </source>
</reference>
<dbReference type="AlphaFoldDB" id="A0A6A6TII8"/>
<keyword evidence="5" id="KW-1185">Reference proteome</keyword>
<dbReference type="SUPFAM" id="SSF47459">
    <property type="entry name" value="HLH, helix-loop-helix DNA-binding domain"/>
    <property type="match status" value="1"/>
</dbReference>
<feature type="compositionally biased region" description="Polar residues" evidence="2">
    <location>
        <begin position="138"/>
        <end position="167"/>
    </location>
</feature>
<feature type="region of interest" description="Disordered" evidence="2">
    <location>
        <begin position="138"/>
        <end position="296"/>
    </location>
</feature>
<feature type="compositionally biased region" description="Acidic residues" evidence="2">
    <location>
        <begin position="330"/>
        <end position="340"/>
    </location>
</feature>
<dbReference type="CDD" id="cd11399">
    <property type="entry name" value="bHLHzip_scHMS1_like"/>
    <property type="match status" value="1"/>
</dbReference>
<feature type="compositionally biased region" description="Low complexity" evidence="2">
    <location>
        <begin position="172"/>
        <end position="184"/>
    </location>
</feature>
<dbReference type="PANTHER" id="PTHR47336">
    <property type="entry name" value="TRANSCRIPTION FACTOR HMS1-RELATED"/>
    <property type="match status" value="1"/>
</dbReference>
<dbReference type="Proteomes" id="UP000799324">
    <property type="component" value="Unassembled WGS sequence"/>
</dbReference>
<dbReference type="InterPro" id="IPR011598">
    <property type="entry name" value="bHLH_dom"/>
</dbReference>
<dbReference type="EMBL" id="MU004304">
    <property type="protein sequence ID" value="KAF2659835.1"/>
    <property type="molecule type" value="Genomic_DNA"/>
</dbReference>
<organism evidence="4 5">
    <name type="scientific">Lophiostoma macrostomum CBS 122681</name>
    <dbReference type="NCBI Taxonomy" id="1314788"/>
    <lineage>
        <taxon>Eukaryota</taxon>
        <taxon>Fungi</taxon>
        <taxon>Dikarya</taxon>
        <taxon>Ascomycota</taxon>
        <taxon>Pezizomycotina</taxon>
        <taxon>Dothideomycetes</taxon>
        <taxon>Pleosporomycetidae</taxon>
        <taxon>Pleosporales</taxon>
        <taxon>Lophiostomataceae</taxon>
        <taxon>Lophiostoma</taxon>
    </lineage>
</organism>
<dbReference type="Pfam" id="PF09427">
    <property type="entry name" value="DUF2014"/>
    <property type="match status" value="1"/>
</dbReference>
<dbReference type="GO" id="GO:0045944">
    <property type="term" value="P:positive regulation of transcription by RNA polymerase II"/>
    <property type="evidence" value="ECO:0007669"/>
    <property type="project" value="InterPro"/>
</dbReference>
<evidence type="ECO:0000256" key="2">
    <source>
        <dbReference type="SAM" id="MobiDB-lite"/>
    </source>
</evidence>
<dbReference type="PROSITE" id="PS50888">
    <property type="entry name" value="BHLH"/>
    <property type="match status" value="1"/>
</dbReference>
<evidence type="ECO:0000313" key="4">
    <source>
        <dbReference type="EMBL" id="KAF2659835.1"/>
    </source>
</evidence>
<name>A0A6A6TII8_9PLEO</name>
<feature type="domain" description="BHLH" evidence="3">
    <location>
        <begin position="290"/>
        <end position="364"/>
    </location>
</feature>
<dbReference type="OrthoDB" id="2133190at2759"/>
<proteinExistence type="predicted"/>
<feature type="region of interest" description="Disordered" evidence="2">
    <location>
        <begin position="317"/>
        <end position="344"/>
    </location>
</feature>
<dbReference type="SMART" id="SM00353">
    <property type="entry name" value="HLH"/>
    <property type="match status" value="1"/>
</dbReference>
<protein>
    <recommendedName>
        <fullName evidence="3">BHLH domain-containing protein</fullName>
    </recommendedName>
</protein>
<dbReference type="GO" id="GO:0032933">
    <property type="term" value="P:SREBP signaling pathway"/>
    <property type="evidence" value="ECO:0007669"/>
    <property type="project" value="InterPro"/>
</dbReference>
<sequence>MATTKPDAAPDDGLDLERVAVGPYCVFDTFKPPLSPEAKRTTPDNSTQRAGEPTMEPPLMSSDFAFGRQPWLTTSSDDITLVTPSVDDYNRADWNEWMQWDPNAQPNTDLKPLNVQGPVCFPKPELSRPPLFNRRQNSQLREGSLSLQSHDIPTSAPLHSQANNTPFTFGGDADNPPAFDFDANTLSSPSSGGGRQQNGFYSPPMWQHAGENGIFSPQRFEHSGMSSAPAPTVSTPSLHNSPASLHNGRTSSSSTSSSPEPQPGHSKKRKSSEDGDKVPAGKKGEKQPPVKKTAHNMIEKRYRTNLNDKIAALRDSVPSLRVMSRPGGGNEEDDDPEDLEGLTPAHKLNKATVLSKATEYIRHLEKRNKRLQDEVNTLKGRLENYEKMAISGPMTMHGPVGTPDGNRYHDDPFAHQPGMVPVSGPPQGMIPVPESMANLHRGLPPQPHYAYPAYTSGPGRPGLTGPPLVNGRRSSGMMGKLMVGSLAGLMILEGLSEREQSQEEPAGRGLFALPIQLIGMFAPRASIGGVSAHLPLAKLLLVFGAVFYIIAPLLDFKSKSKKKTTPAFMLARAPSLASPVEVRRKAWLTAIQTVWVPQHNFLLEVAALSLKTLKLSTRKIIGWDGYAFLTGITKEQEAARIKAWNIALDAQLTGGDAEISKSRLVLTLMASGTLPDTPARLMLKALHIRVLLWEFANPGCGGWRMADDFSAKVARSYWNDARSEQKIAANAVSKGDGEAEPLPVNLAALLDLECDDVLVPSVIQRAYNLAWNRPSAENTNQDEAMDSVVEDFAICSPLDALAAWWSCYVLQKGLAGCLASKNCTPKEVVKEDLGLAARTAPPTSQAHLRALVAQAVVMNKDRGRYIAAAFEALPPAPTTSPSRYTKKASQSVLMNPIGEAPMAADVRKALELAKCHALVETDNTQARRSAIYLVNNTSLPEASTTLLSFVAGYKVLSHFIQNPVLHSESSHGLERLASSLRMWVGHETGRRSGLSNKVRGRIVNRCLDASKTLVGLAEPEEIDDGYVSSSVKGD</sequence>
<dbReference type="Gene3D" id="4.10.280.10">
    <property type="entry name" value="Helix-loop-helix DNA-binding domain"/>
    <property type="match status" value="1"/>
</dbReference>
<feature type="coiled-coil region" evidence="1">
    <location>
        <begin position="354"/>
        <end position="388"/>
    </location>
</feature>
<gene>
    <name evidence="4" type="ORF">K491DRAFT_712369</name>
</gene>
<accession>A0A6A6TII8</accession>
<keyword evidence="1" id="KW-0175">Coiled coil</keyword>
<dbReference type="InterPro" id="IPR036638">
    <property type="entry name" value="HLH_DNA-bd_sf"/>
</dbReference>
<evidence type="ECO:0000259" key="3">
    <source>
        <dbReference type="PROSITE" id="PS50888"/>
    </source>
</evidence>
<feature type="compositionally biased region" description="Polar residues" evidence="2">
    <location>
        <begin position="238"/>
        <end position="249"/>
    </location>
</feature>
<dbReference type="InterPro" id="IPR019006">
    <property type="entry name" value="Sre1_C"/>
</dbReference>
<dbReference type="Pfam" id="PF00010">
    <property type="entry name" value="HLH"/>
    <property type="match status" value="1"/>
</dbReference>
<evidence type="ECO:0000256" key="1">
    <source>
        <dbReference type="SAM" id="Coils"/>
    </source>
</evidence>
<dbReference type="GO" id="GO:0046983">
    <property type="term" value="F:protein dimerization activity"/>
    <property type="evidence" value="ECO:0007669"/>
    <property type="project" value="InterPro"/>
</dbReference>
<feature type="compositionally biased region" description="Basic and acidic residues" evidence="2">
    <location>
        <begin position="271"/>
        <end position="288"/>
    </location>
</feature>